<gene>
    <name evidence="3" type="ORF">GUJ93_ZPchr0007g3902</name>
</gene>
<evidence type="ECO:0000313" key="3">
    <source>
        <dbReference type="EMBL" id="KAG8077800.1"/>
    </source>
</evidence>
<reference evidence="3" key="2">
    <citation type="submission" date="2021-02" db="EMBL/GenBank/DDBJ databases">
        <authorList>
            <person name="Kimball J.A."/>
            <person name="Haas M.W."/>
            <person name="Macchietto M."/>
            <person name="Kono T."/>
            <person name="Duquette J."/>
            <person name="Shao M."/>
        </authorList>
    </citation>
    <scope>NUCLEOTIDE SEQUENCE</scope>
    <source>
        <tissue evidence="3">Fresh leaf tissue</tissue>
    </source>
</reference>
<dbReference type="InterPro" id="IPR010259">
    <property type="entry name" value="S8pro/Inhibitor_I9"/>
</dbReference>
<dbReference type="Pfam" id="PF05922">
    <property type="entry name" value="Inhibitor_I9"/>
    <property type="match status" value="1"/>
</dbReference>
<evidence type="ECO:0000259" key="2">
    <source>
        <dbReference type="Pfam" id="PF05922"/>
    </source>
</evidence>
<feature type="domain" description="Inhibitor I9" evidence="2">
    <location>
        <begin position="66"/>
        <end position="121"/>
    </location>
</feature>
<organism evidence="3 4">
    <name type="scientific">Zizania palustris</name>
    <name type="common">Northern wild rice</name>
    <dbReference type="NCBI Taxonomy" id="103762"/>
    <lineage>
        <taxon>Eukaryota</taxon>
        <taxon>Viridiplantae</taxon>
        <taxon>Streptophyta</taxon>
        <taxon>Embryophyta</taxon>
        <taxon>Tracheophyta</taxon>
        <taxon>Spermatophyta</taxon>
        <taxon>Magnoliopsida</taxon>
        <taxon>Liliopsida</taxon>
        <taxon>Poales</taxon>
        <taxon>Poaceae</taxon>
        <taxon>BOP clade</taxon>
        <taxon>Oryzoideae</taxon>
        <taxon>Oryzeae</taxon>
        <taxon>Zizaniinae</taxon>
        <taxon>Zizania</taxon>
    </lineage>
</organism>
<sequence length="138" mass="14761">MADMEIAPSILLSLLLLLFSAAAAPSAIAAAAADHAPSVISPAADDHASDIYIVFVSRPDYVDSVDYDVQLLASVIGSATEAKTAMIYHYSGVGFAARLAPKHAEQLSSKEGIAIFKDRMYPVEDDDGRLPRFFEENT</sequence>
<accession>A0A8J5T874</accession>
<dbReference type="OrthoDB" id="687377at2759"/>
<evidence type="ECO:0000313" key="4">
    <source>
        <dbReference type="Proteomes" id="UP000729402"/>
    </source>
</evidence>
<proteinExistence type="predicted"/>
<dbReference type="Proteomes" id="UP000729402">
    <property type="component" value="Unassembled WGS sequence"/>
</dbReference>
<dbReference type="EMBL" id="JAAALK010000282">
    <property type="protein sequence ID" value="KAG8077800.1"/>
    <property type="molecule type" value="Genomic_DNA"/>
</dbReference>
<keyword evidence="4" id="KW-1185">Reference proteome</keyword>
<feature type="chain" id="PRO_5035153948" description="Inhibitor I9 domain-containing protein" evidence="1">
    <location>
        <begin position="24"/>
        <end position="138"/>
    </location>
</feature>
<feature type="signal peptide" evidence="1">
    <location>
        <begin position="1"/>
        <end position="23"/>
    </location>
</feature>
<dbReference type="PANTHER" id="PTHR48222">
    <property type="entry name" value="PROTEINASE INHIBITOR, PROPEPTIDE"/>
    <property type="match status" value="1"/>
</dbReference>
<reference evidence="3" key="1">
    <citation type="journal article" date="2021" name="bioRxiv">
        <title>Whole Genome Assembly and Annotation of Northern Wild Rice, Zizania palustris L., Supports a Whole Genome Duplication in the Zizania Genus.</title>
        <authorList>
            <person name="Haas M."/>
            <person name="Kono T."/>
            <person name="Macchietto M."/>
            <person name="Millas R."/>
            <person name="McGilp L."/>
            <person name="Shao M."/>
            <person name="Duquette J."/>
            <person name="Hirsch C.N."/>
            <person name="Kimball J."/>
        </authorList>
    </citation>
    <scope>NUCLEOTIDE SEQUENCE</scope>
    <source>
        <tissue evidence="3">Fresh leaf tissue</tissue>
    </source>
</reference>
<evidence type="ECO:0000256" key="1">
    <source>
        <dbReference type="SAM" id="SignalP"/>
    </source>
</evidence>
<dbReference type="PANTHER" id="PTHR48222:SF8">
    <property type="entry name" value="OS01G0730000 PROTEIN"/>
    <property type="match status" value="1"/>
</dbReference>
<dbReference type="AlphaFoldDB" id="A0A8J5T874"/>
<comment type="caution">
    <text evidence="3">The sequence shown here is derived from an EMBL/GenBank/DDBJ whole genome shotgun (WGS) entry which is preliminary data.</text>
</comment>
<keyword evidence="1" id="KW-0732">Signal</keyword>
<name>A0A8J5T874_ZIZPA</name>
<protein>
    <recommendedName>
        <fullName evidence="2">Inhibitor I9 domain-containing protein</fullName>
    </recommendedName>
</protein>